<feature type="region of interest" description="Disordered" evidence="1">
    <location>
        <begin position="46"/>
        <end position="84"/>
    </location>
</feature>
<gene>
    <name evidence="3" type="primary">LOC139075237</name>
</gene>
<keyword evidence="2" id="KW-1185">Reference proteome</keyword>
<dbReference type="GeneID" id="139075237"/>
<dbReference type="RefSeq" id="XP_070426227.1">
    <property type="nucleotide sequence ID" value="XM_070570126.1"/>
</dbReference>
<reference evidence="3" key="1">
    <citation type="submission" date="2025-08" db="UniProtKB">
        <authorList>
            <consortium name="RefSeq"/>
        </authorList>
    </citation>
    <scope>IDENTIFICATION</scope>
    <source>
        <tissue evidence="3">Blood</tissue>
    </source>
</reference>
<feature type="region of interest" description="Disordered" evidence="1">
    <location>
        <begin position="198"/>
        <end position="239"/>
    </location>
</feature>
<name>A0ABM4KDF7_EQUPR</name>
<feature type="region of interest" description="Disordered" evidence="1">
    <location>
        <begin position="1"/>
        <end position="32"/>
    </location>
</feature>
<protein>
    <submittedName>
        <fullName evidence="3">Uncharacterized protein isoform X1</fullName>
    </submittedName>
</protein>
<evidence type="ECO:0000313" key="2">
    <source>
        <dbReference type="Proteomes" id="UP001652662"/>
    </source>
</evidence>
<proteinExistence type="predicted"/>
<evidence type="ECO:0000313" key="3">
    <source>
        <dbReference type="RefSeq" id="XP_070426227.1"/>
    </source>
</evidence>
<dbReference type="Proteomes" id="UP001652662">
    <property type="component" value="Chromosome 13"/>
</dbReference>
<evidence type="ECO:0000256" key="1">
    <source>
        <dbReference type="SAM" id="MobiDB-lite"/>
    </source>
</evidence>
<sequence length="258" mass="27910">MARKAGRSPEWPPREASARTKPRQARRPACPQGFCVPRASAGACREQALPRPSHFPLSSPAPPPPGQRLQVPQQSGDVVSEEEGVSPLGAFLSSSVCRSHRRQRLGSHGSPVPVCPASAGISWIPGLHVSSCQSWEPGAPVREENPRRRGRTLLKTPRSCVMRRPGCGGGELQAWRAQPGRTKSLCILQGGRVQFALDRQPAGQRRARLRDREESEAKRNTRPSSSGGEGRTQEPEESSCALPCLLAFSEGRAAVRPC</sequence>
<accession>A0ABM4KDF7</accession>
<organism evidence="2 3">
    <name type="scientific">Equus przewalskii</name>
    <name type="common">Przewalski's horse</name>
    <name type="synonym">Equus caballus przewalskii</name>
    <dbReference type="NCBI Taxonomy" id="9798"/>
    <lineage>
        <taxon>Eukaryota</taxon>
        <taxon>Metazoa</taxon>
        <taxon>Chordata</taxon>
        <taxon>Craniata</taxon>
        <taxon>Vertebrata</taxon>
        <taxon>Euteleostomi</taxon>
        <taxon>Mammalia</taxon>
        <taxon>Eutheria</taxon>
        <taxon>Laurasiatheria</taxon>
        <taxon>Perissodactyla</taxon>
        <taxon>Equidae</taxon>
        <taxon>Equus</taxon>
    </lineage>
</organism>
<feature type="compositionally biased region" description="Basic and acidic residues" evidence="1">
    <location>
        <begin position="210"/>
        <end position="219"/>
    </location>
</feature>